<comment type="caution">
    <text evidence="1">The sequence shown here is derived from an EMBL/GenBank/DDBJ whole genome shotgun (WGS) entry which is preliminary data.</text>
</comment>
<dbReference type="EMBL" id="REFH01000011">
    <property type="protein sequence ID" value="RMA73135.1"/>
    <property type="molecule type" value="Genomic_DNA"/>
</dbReference>
<dbReference type="PROSITE" id="PS51257">
    <property type="entry name" value="PROKAR_LIPOPROTEIN"/>
    <property type="match status" value="1"/>
</dbReference>
<name>A0A3L9ZRT0_9FLAO</name>
<sequence length="162" mass="18546">MRKTVIILLTLTMLGCGQKSEKSENLQTQIDSLENKLSESYKPGFGEFMGNIQIHHAKLWFAGEHKNWKLADFEMNEIKENLEGIQKYCSDRTETKSIGMLNLAMDSLNNAILKKNKGMFQKNYISLTNSCNACHQATNHEYNVIIIPKTPPFSNQDFQIKN</sequence>
<dbReference type="OrthoDB" id="6402114at2"/>
<gene>
    <name evidence="1" type="ORF">BC961_2742</name>
</gene>
<evidence type="ECO:0008006" key="3">
    <source>
        <dbReference type="Google" id="ProtNLM"/>
    </source>
</evidence>
<accession>A0A3L9ZRT0</accession>
<reference evidence="1 2" key="1">
    <citation type="submission" date="2018-10" db="EMBL/GenBank/DDBJ databases">
        <title>Genomic Encyclopedia of Archaeal and Bacterial Type Strains, Phase II (KMG-II): from individual species to whole genera.</title>
        <authorList>
            <person name="Goeker M."/>
        </authorList>
    </citation>
    <scope>NUCLEOTIDE SEQUENCE [LARGE SCALE GENOMIC DNA]</scope>
    <source>
        <strain evidence="1 2">DSM 19727</strain>
    </source>
</reference>
<organism evidence="1 2">
    <name type="scientific">Flavobacterium weaverense</name>
    <dbReference type="NCBI Taxonomy" id="271156"/>
    <lineage>
        <taxon>Bacteria</taxon>
        <taxon>Pseudomonadati</taxon>
        <taxon>Bacteroidota</taxon>
        <taxon>Flavobacteriia</taxon>
        <taxon>Flavobacteriales</taxon>
        <taxon>Flavobacteriaceae</taxon>
        <taxon>Flavobacterium</taxon>
    </lineage>
</organism>
<keyword evidence="2" id="KW-1185">Reference proteome</keyword>
<evidence type="ECO:0000313" key="1">
    <source>
        <dbReference type="EMBL" id="RMA73135.1"/>
    </source>
</evidence>
<dbReference type="Proteomes" id="UP000280368">
    <property type="component" value="Unassembled WGS sequence"/>
</dbReference>
<dbReference type="RefSeq" id="WP_121926302.1">
    <property type="nucleotide sequence ID" value="NZ_CBCSGA010000024.1"/>
</dbReference>
<evidence type="ECO:0000313" key="2">
    <source>
        <dbReference type="Proteomes" id="UP000280368"/>
    </source>
</evidence>
<protein>
    <recommendedName>
        <fullName evidence="3">Cytochrome c</fullName>
    </recommendedName>
</protein>
<dbReference type="AlphaFoldDB" id="A0A3L9ZRT0"/>
<proteinExistence type="predicted"/>